<dbReference type="Gene3D" id="3.30.1120.10">
    <property type="match status" value="1"/>
</dbReference>
<feature type="region of interest" description="Disordered" evidence="3">
    <location>
        <begin position="462"/>
        <end position="481"/>
    </location>
</feature>
<dbReference type="SUPFAM" id="SSF53649">
    <property type="entry name" value="Alkaline phosphatase-like"/>
    <property type="match status" value="1"/>
</dbReference>
<evidence type="ECO:0000256" key="1">
    <source>
        <dbReference type="ARBA" id="ARBA00008779"/>
    </source>
</evidence>
<gene>
    <name evidence="6" type="ORF">SAMN06265222_106103</name>
</gene>
<dbReference type="RefSeq" id="WP_283432855.1">
    <property type="nucleotide sequence ID" value="NZ_FXUG01000006.1"/>
</dbReference>
<dbReference type="PANTHER" id="PTHR42693">
    <property type="entry name" value="ARYLSULFATASE FAMILY MEMBER"/>
    <property type="match status" value="1"/>
</dbReference>
<reference evidence="6 7" key="1">
    <citation type="submission" date="2017-05" db="EMBL/GenBank/DDBJ databases">
        <authorList>
            <person name="Varghese N."/>
            <person name="Submissions S."/>
        </authorList>
    </citation>
    <scope>NUCLEOTIDE SEQUENCE [LARGE SCALE GENOMIC DNA]</scope>
    <source>
        <strain evidence="6 7">DSM 25457</strain>
    </source>
</reference>
<organism evidence="6 7">
    <name type="scientific">Neorhodopirellula lusitana</name>
    <dbReference type="NCBI Taxonomy" id="445327"/>
    <lineage>
        <taxon>Bacteria</taxon>
        <taxon>Pseudomonadati</taxon>
        <taxon>Planctomycetota</taxon>
        <taxon>Planctomycetia</taxon>
        <taxon>Pirellulales</taxon>
        <taxon>Pirellulaceae</taxon>
        <taxon>Neorhodopirellula</taxon>
    </lineage>
</organism>
<name>A0ABY1Q626_9BACT</name>
<sequence>MTKKKMLWTIAFLHFSMLAISANLFADTSKPNFVVIFADDLGYGDLGCFGSEQIKTPNIDKMAAEGTRFTNFYAQTVCGPSRAALMTGCYPLRVAIVKNRVEVHPHLHSDEITIAEVLKDVGYVSIAIGKWDLAGHSQTDYSPNLLPTHQGFNTFFGTPTSNDRIVNLIRDEVVVEPKADMSQLTRRYTDEAIGFIQQNKETPFFVYLAHSMPHVELAVSKPFQGKSAGGLYGDVVEEIDWNVGRILQTLKEEGLDDNTYVIFTSDNGPWYFGRSKGHQKKFGKDAIGHGGSGLPLRGAKTTTWEGGLRVPCIVRAPGRVPADVECTEVASTMDLLPTFANLAGGQTPTDRVIDGHDISKLLHGTTGQTSPTEAYFFYRRTRLEAVRVGKWKLMVPTPVDSKWSHYAKATDAVAITKPMLFNLEIDASETTDVSASHPEVVEALSKQIEFARNDIGDFDRIGKNSRFFDPQPRRPDIQNSK</sequence>
<keyword evidence="4" id="KW-0732">Signal</keyword>
<comment type="caution">
    <text evidence="6">The sequence shown here is derived from an EMBL/GenBank/DDBJ whole genome shotgun (WGS) entry which is preliminary data.</text>
</comment>
<proteinExistence type="inferred from homology"/>
<evidence type="ECO:0000256" key="2">
    <source>
        <dbReference type="ARBA" id="ARBA00022801"/>
    </source>
</evidence>
<accession>A0ABY1Q626</accession>
<dbReference type="Gene3D" id="3.40.720.10">
    <property type="entry name" value="Alkaline Phosphatase, subunit A"/>
    <property type="match status" value="1"/>
</dbReference>
<comment type="similarity">
    <text evidence="1">Belongs to the sulfatase family.</text>
</comment>
<evidence type="ECO:0000313" key="6">
    <source>
        <dbReference type="EMBL" id="SMP58739.1"/>
    </source>
</evidence>
<dbReference type="CDD" id="cd16026">
    <property type="entry name" value="GALNS_like"/>
    <property type="match status" value="1"/>
</dbReference>
<dbReference type="PANTHER" id="PTHR42693:SF53">
    <property type="entry name" value="ENDO-4-O-SULFATASE"/>
    <property type="match status" value="1"/>
</dbReference>
<keyword evidence="7" id="KW-1185">Reference proteome</keyword>
<keyword evidence="2" id="KW-0378">Hydrolase</keyword>
<feature type="chain" id="PRO_5046287966" evidence="4">
    <location>
        <begin position="27"/>
        <end position="481"/>
    </location>
</feature>
<dbReference type="Proteomes" id="UP001158067">
    <property type="component" value="Unassembled WGS sequence"/>
</dbReference>
<feature type="signal peptide" evidence="4">
    <location>
        <begin position="1"/>
        <end position="26"/>
    </location>
</feature>
<evidence type="ECO:0000313" key="7">
    <source>
        <dbReference type="Proteomes" id="UP001158067"/>
    </source>
</evidence>
<dbReference type="Pfam" id="PF00884">
    <property type="entry name" value="Sulfatase"/>
    <property type="match status" value="1"/>
</dbReference>
<dbReference type="InterPro" id="IPR050738">
    <property type="entry name" value="Sulfatase"/>
</dbReference>
<evidence type="ECO:0000259" key="5">
    <source>
        <dbReference type="Pfam" id="PF00884"/>
    </source>
</evidence>
<dbReference type="InterPro" id="IPR017850">
    <property type="entry name" value="Alkaline_phosphatase_core_sf"/>
</dbReference>
<evidence type="ECO:0000256" key="4">
    <source>
        <dbReference type="SAM" id="SignalP"/>
    </source>
</evidence>
<evidence type="ECO:0000256" key="3">
    <source>
        <dbReference type="SAM" id="MobiDB-lite"/>
    </source>
</evidence>
<feature type="domain" description="Sulfatase N-terminal" evidence="5">
    <location>
        <begin position="31"/>
        <end position="344"/>
    </location>
</feature>
<dbReference type="Pfam" id="PF14707">
    <property type="entry name" value="Sulfatase_C"/>
    <property type="match status" value="1"/>
</dbReference>
<protein>
    <submittedName>
        <fullName evidence="6">Arylsulfatase A</fullName>
    </submittedName>
</protein>
<dbReference type="EMBL" id="FXUG01000006">
    <property type="protein sequence ID" value="SMP58739.1"/>
    <property type="molecule type" value="Genomic_DNA"/>
</dbReference>
<dbReference type="InterPro" id="IPR000917">
    <property type="entry name" value="Sulfatase_N"/>
</dbReference>
<feature type="compositionally biased region" description="Basic and acidic residues" evidence="3">
    <location>
        <begin position="471"/>
        <end position="481"/>
    </location>
</feature>